<evidence type="ECO:0000256" key="4">
    <source>
        <dbReference type="ARBA" id="ARBA00022614"/>
    </source>
</evidence>
<evidence type="ECO:0000256" key="10">
    <source>
        <dbReference type="ARBA" id="ARBA00023170"/>
    </source>
</evidence>
<organism evidence="12 13">
    <name type="scientific">Musa troglodytarum</name>
    <name type="common">fe'i banana</name>
    <dbReference type="NCBI Taxonomy" id="320322"/>
    <lineage>
        <taxon>Eukaryota</taxon>
        <taxon>Viridiplantae</taxon>
        <taxon>Streptophyta</taxon>
        <taxon>Embryophyta</taxon>
        <taxon>Tracheophyta</taxon>
        <taxon>Spermatophyta</taxon>
        <taxon>Magnoliopsida</taxon>
        <taxon>Liliopsida</taxon>
        <taxon>Zingiberales</taxon>
        <taxon>Musaceae</taxon>
        <taxon>Musa</taxon>
    </lineage>
</organism>
<evidence type="ECO:0000256" key="11">
    <source>
        <dbReference type="ARBA" id="ARBA00023180"/>
    </source>
</evidence>
<dbReference type="Pfam" id="PF00560">
    <property type="entry name" value="LRR_1"/>
    <property type="match status" value="1"/>
</dbReference>
<evidence type="ECO:0000313" key="12">
    <source>
        <dbReference type="EMBL" id="URE47141.1"/>
    </source>
</evidence>
<comment type="subcellular location">
    <subcellularLocation>
        <location evidence="1">Cell membrane</location>
        <topology evidence="1">Single-pass type I membrane protein</topology>
    </subcellularLocation>
</comment>
<keyword evidence="3" id="KW-1003">Cell membrane</keyword>
<dbReference type="Pfam" id="PF13855">
    <property type="entry name" value="LRR_8"/>
    <property type="match status" value="1"/>
</dbReference>
<proteinExistence type="inferred from homology"/>
<comment type="similarity">
    <text evidence="2">Belongs to the RLP family.</text>
</comment>
<evidence type="ECO:0000256" key="9">
    <source>
        <dbReference type="ARBA" id="ARBA00023136"/>
    </source>
</evidence>
<keyword evidence="13" id="KW-1185">Reference proteome</keyword>
<keyword evidence="10 12" id="KW-0675">Receptor</keyword>
<keyword evidence="11" id="KW-0325">Glycoprotein</keyword>
<dbReference type="PANTHER" id="PTHR48052">
    <property type="entry name" value="UNNAMED PRODUCT"/>
    <property type="match status" value="1"/>
</dbReference>
<dbReference type="Gene3D" id="3.80.10.10">
    <property type="entry name" value="Ribonuclease Inhibitor"/>
    <property type="match status" value="1"/>
</dbReference>
<dbReference type="InterPro" id="IPR001611">
    <property type="entry name" value="Leu-rich_rpt"/>
</dbReference>
<keyword evidence="7" id="KW-0677">Repeat</keyword>
<keyword evidence="9" id="KW-0472">Membrane</keyword>
<evidence type="ECO:0000256" key="5">
    <source>
        <dbReference type="ARBA" id="ARBA00022692"/>
    </source>
</evidence>
<dbReference type="SUPFAM" id="SSF52058">
    <property type="entry name" value="L domain-like"/>
    <property type="match status" value="1"/>
</dbReference>
<protein>
    <submittedName>
        <fullName evidence="12">Leucine-rich repeat receptor-like protein kinase</fullName>
    </submittedName>
</protein>
<gene>
    <name evidence="12" type="ORF">MUK42_14005</name>
</gene>
<dbReference type="Proteomes" id="UP001055439">
    <property type="component" value="Chromosome 9"/>
</dbReference>
<evidence type="ECO:0000256" key="6">
    <source>
        <dbReference type="ARBA" id="ARBA00022729"/>
    </source>
</evidence>
<sequence length="136" mass="14682">MALPSNVFRKLFNMGIEGTLGSDIQSLSELEQLDLSYNRNLGGPLPQSIGNLKQLVVLSLNSNQFAGEIPASLGRLSNLTWLDLAGNQLTGRLPTSSDEGSGLDQLLNTLHLLLDHNNFTGEIPESIGLVRSLEIL</sequence>
<evidence type="ECO:0000256" key="7">
    <source>
        <dbReference type="ARBA" id="ARBA00022737"/>
    </source>
</evidence>
<evidence type="ECO:0000256" key="1">
    <source>
        <dbReference type="ARBA" id="ARBA00004251"/>
    </source>
</evidence>
<accession>A0A9E7I889</accession>
<keyword evidence="12" id="KW-0418">Kinase</keyword>
<evidence type="ECO:0000256" key="3">
    <source>
        <dbReference type="ARBA" id="ARBA00022475"/>
    </source>
</evidence>
<dbReference type="GO" id="GO:0016301">
    <property type="term" value="F:kinase activity"/>
    <property type="evidence" value="ECO:0007669"/>
    <property type="project" value="UniProtKB-KW"/>
</dbReference>
<dbReference type="PANTHER" id="PTHR48052:SF84">
    <property type="entry name" value="PROTEIN KINASE DOMAIN-CONTAINING PROTEIN"/>
    <property type="match status" value="1"/>
</dbReference>
<evidence type="ECO:0000256" key="8">
    <source>
        <dbReference type="ARBA" id="ARBA00022989"/>
    </source>
</evidence>
<evidence type="ECO:0000256" key="2">
    <source>
        <dbReference type="ARBA" id="ARBA00009592"/>
    </source>
</evidence>
<dbReference type="OrthoDB" id="767081at2759"/>
<keyword evidence="12" id="KW-0808">Transferase</keyword>
<keyword evidence="5" id="KW-0812">Transmembrane</keyword>
<dbReference type="EMBL" id="CP097511">
    <property type="protein sequence ID" value="URE47141.1"/>
    <property type="molecule type" value="Genomic_DNA"/>
</dbReference>
<evidence type="ECO:0000313" key="13">
    <source>
        <dbReference type="Proteomes" id="UP001055439"/>
    </source>
</evidence>
<dbReference type="GO" id="GO:0005886">
    <property type="term" value="C:plasma membrane"/>
    <property type="evidence" value="ECO:0007669"/>
    <property type="project" value="UniProtKB-SubCell"/>
</dbReference>
<dbReference type="InterPro" id="IPR032675">
    <property type="entry name" value="LRR_dom_sf"/>
</dbReference>
<reference evidence="12" key="1">
    <citation type="submission" date="2022-05" db="EMBL/GenBank/DDBJ databases">
        <title>The Musa troglodytarum L. genome provides insights into the mechanism of non-climacteric behaviour and enrichment of carotenoids.</title>
        <authorList>
            <person name="Wang J."/>
        </authorList>
    </citation>
    <scope>NUCLEOTIDE SEQUENCE</scope>
    <source>
        <tissue evidence="12">Leaf</tissue>
    </source>
</reference>
<keyword evidence="4" id="KW-0433">Leucine-rich repeat</keyword>
<name>A0A9E7I889_9LILI</name>
<keyword evidence="6" id="KW-0732">Signal</keyword>
<keyword evidence="8" id="KW-1133">Transmembrane helix</keyword>
<dbReference type="FunFam" id="3.80.10.10:FF:000383">
    <property type="entry name" value="Leucine-rich repeat receptor protein kinase EMS1"/>
    <property type="match status" value="1"/>
</dbReference>
<dbReference type="AlphaFoldDB" id="A0A9E7I889"/>